<dbReference type="SUPFAM" id="SSF48371">
    <property type="entry name" value="ARM repeat"/>
    <property type="match status" value="1"/>
</dbReference>
<dbReference type="PANTHER" id="PTHR37813">
    <property type="entry name" value="FELS-2 PROPHAGE PROTEIN"/>
    <property type="match status" value="1"/>
</dbReference>
<dbReference type="Pfam" id="PF10145">
    <property type="entry name" value="PhageMin_Tail"/>
    <property type="match status" value="1"/>
</dbReference>
<dbReference type="Gene3D" id="1.20.120.20">
    <property type="entry name" value="Apolipoprotein"/>
    <property type="match status" value="3"/>
</dbReference>
<dbReference type="Gene3D" id="1.10.287.700">
    <property type="entry name" value="Helix hairpin bin"/>
    <property type="match status" value="1"/>
</dbReference>
<feature type="transmembrane region" description="Helical" evidence="2">
    <location>
        <begin position="389"/>
        <end position="411"/>
    </location>
</feature>
<keyword evidence="1" id="KW-1188">Viral release from host cell</keyword>
<dbReference type="InterPro" id="IPR010090">
    <property type="entry name" value="Phage_tape_meas"/>
</dbReference>
<dbReference type="RefSeq" id="WP_148411704.1">
    <property type="nucleotide sequence ID" value="NZ_CACRTQ010000021.1"/>
</dbReference>
<feature type="transmembrane region" description="Helical" evidence="2">
    <location>
        <begin position="438"/>
        <end position="463"/>
    </location>
</feature>
<dbReference type="AlphaFoldDB" id="A0A6N3B805"/>
<proteinExistence type="predicted"/>
<dbReference type="InterPro" id="IPR016024">
    <property type="entry name" value="ARM-type_fold"/>
</dbReference>
<protein>
    <submittedName>
        <fullName evidence="4">Phage-related minor tail protein</fullName>
    </submittedName>
</protein>
<keyword evidence="2" id="KW-0472">Membrane</keyword>
<evidence type="ECO:0000256" key="2">
    <source>
        <dbReference type="SAM" id="Phobius"/>
    </source>
</evidence>
<dbReference type="EMBL" id="CACRTQ010000021">
    <property type="protein sequence ID" value="VYU00725.1"/>
    <property type="molecule type" value="Genomic_DNA"/>
</dbReference>
<feature type="domain" description="Phage tail tape measure protein" evidence="3">
    <location>
        <begin position="98"/>
        <end position="296"/>
    </location>
</feature>
<evidence type="ECO:0000259" key="3">
    <source>
        <dbReference type="Pfam" id="PF10145"/>
    </source>
</evidence>
<dbReference type="PANTHER" id="PTHR37813:SF1">
    <property type="entry name" value="FELS-2 PROPHAGE PROTEIN"/>
    <property type="match status" value="1"/>
</dbReference>
<name>A0A6N3B805_ENTFC</name>
<evidence type="ECO:0000313" key="4">
    <source>
        <dbReference type="EMBL" id="VYU00725.1"/>
    </source>
</evidence>
<dbReference type="NCBIfam" id="TIGR01760">
    <property type="entry name" value="tape_meas_TP901"/>
    <property type="match status" value="1"/>
</dbReference>
<sequence length="1039" mass="112658">MEQFSVEALLKATDSGFVKTFKDAQDAVKTFEKKSNSMTTAVGNVMRSTGASMTKYVTAPLIGIGVAAAKVGGDFEAQMSRVKAISGATGDAFEQMKQQAIDLGAKTAFSAKESAAGMENLASAGFSAQEIMKAMPGLLDLAAVSGGDVALASENTATALRGFGLEASEAGHVADVFARAAADTNAEVGDMGEALKYVAPVANSMGISLEETAAAIGIMSDAGIKGSQAGTTLRGALSRLARPTKAMQDTMDNLGVSFYDADGKMKPLKTQVELLKKAFEGLTPEQQQNALVTLYGQESLSGMMALIDKGPDSLGKLTKSLKDSDGAADDMARTMQDNMNSSIEQMFGAFESAAIVIQKILAPSIKKVADAISGLVEKFVSAPESTQRLVVAIGAIAIAIGPVLYALGMLVKAFQTMKVGLGVLGNGISLFKKLGSAIGFLTSPVGLVIAAVALLVVGFIYLWNTSEDFRNFWIGLWEGIKSAVSSAVEWIQNAWKSTGEWFNNLWKSIKEGADNVWTTIQEAPGKAADWIKNKWTETKEFFSNLWSNIANSASEMWNSLKEGVVSVIDDLVSSAGEKWEGFKNTISTAWKTITSKIKSGFDFILKYIGPFVSSFSDVFSNIVKAITSIFAEVKNIIVNAWEIIKSLIAAPLLFIIDLITGDFEQMKEDLDLIWNTLVQSVVNIWTSVKNIFTEYIGAIVNSAVSLWTGFIQSISNIWNEVVYQATMIWIDLKLFFTNLWIDIKYSAIQMWINLKFSIIQTWIDTKYGAIELWNNLKQWFFQTVNNIVQTLIKSWNSLKQGTIDLFNNTVQGAKDIWTSFKSWIGDLITGTKDNAIQGWKNLKQGTIDTFNNLVNGAQEAWDNLVNAVSNTVDRVTGWFDNLKNIDLLAAGKAIMDSFLEGLQNAWKSVQDFVGGIGDWIREHKGPIQYDRKLLIPAGQAIMNGLNKGLTGGFNDVQNTVGSMADFIAELFNANPDVDIAANLKNANKNIGAQVEHKVNMGGSTKPAVFKFNLGRQSFRLFVDDISQAIGEGADINLEL</sequence>
<evidence type="ECO:0000256" key="1">
    <source>
        <dbReference type="ARBA" id="ARBA00022612"/>
    </source>
</evidence>
<reference evidence="4" key="1">
    <citation type="submission" date="2019-11" db="EMBL/GenBank/DDBJ databases">
        <authorList>
            <person name="Feng L."/>
        </authorList>
    </citation>
    <scope>NUCLEOTIDE SEQUENCE</scope>
    <source>
        <strain evidence="4">EFaeciumLFYP64</strain>
    </source>
</reference>
<gene>
    <name evidence="4" type="ORF">EFLFYP64_01058</name>
</gene>
<keyword evidence="2" id="KW-0812">Transmembrane</keyword>
<keyword evidence="2" id="KW-1133">Transmembrane helix</keyword>
<organism evidence="4">
    <name type="scientific">Enterococcus faecium</name>
    <name type="common">Streptococcus faecium</name>
    <dbReference type="NCBI Taxonomy" id="1352"/>
    <lineage>
        <taxon>Bacteria</taxon>
        <taxon>Bacillati</taxon>
        <taxon>Bacillota</taxon>
        <taxon>Bacilli</taxon>
        <taxon>Lactobacillales</taxon>
        <taxon>Enterococcaceae</taxon>
        <taxon>Enterococcus</taxon>
    </lineage>
</organism>
<accession>A0A6N3B805</accession>